<evidence type="ECO:0000256" key="4">
    <source>
        <dbReference type="ARBA" id="ARBA00022695"/>
    </source>
</evidence>
<accession>A0A495IDX9</accession>
<keyword evidence="2" id="KW-0963">Cytoplasm</keyword>
<dbReference type="OrthoDB" id="9803237at2"/>
<dbReference type="CDD" id="cd07431">
    <property type="entry name" value="PHP_PolIIIA"/>
    <property type="match status" value="1"/>
</dbReference>
<comment type="caution">
    <text evidence="11">The sequence shown here is derived from an EMBL/GenBank/DDBJ whole genome shotgun (WGS) entry which is preliminary data.</text>
</comment>
<dbReference type="GO" id="GO:0003887">
    <property type="term" value="F:DNA-directed DNA polymerase activity"/>
    <property type="evidence" value="ECO:0007669"/>
    <property type="project" value="UniProtKB-KW"/>
</dbReference>
<dbReference type="PANTHER" id="PTHR32294:SF4">
    <property type="entry name" value="ERROR-PRONE DNA POLYMERASE"/>
    <property type="match status" value="1"/>
</dbReference>
<evidence type="ECO:0000256" key="3">
    <source>
        <dbReference type="ARBA" id="ARBA00022679"/>
    </source>
</evidence>
<keyword evidence="8" id="KW-0234">DNA repair</keyword>
<keyword evidence="12" id="KW-1185">Reference proteome</keyword>
<dbReference type="AlphaFoldDB" id="A0A495IDX9"/>
<evidence type="ECO:0000256" key="5">
    <source>
        <dbReference type="ARBA" id="ARBA00022705"/>
    </source>
</evidence>
<dbReference type="InterPro" id="IPR011708">
    <property type="entry name" value="DNA_pol3_alpha_NTPase_dom"/>
</dbReference>
<reference evidence="11 12" key="1">
    <citation type="submission" date="2018-10" db="EMBL/GenBank/DDBJ databases">
        <title>Sequencing the genomes of 1000 actinobacteria strains.</title>
        <authorList>
            <person name="Klenk H.-P."/>
        </authorList>
    </citation>
    <scope>NUCLEOTIDE SEQUENCE [LARGE SCALE GENOMIC DNA]</scope>
    <source>
        <strain evidence="11 12">DSM 17894</strain>
    </source>
</reference>
<dbReference type="EMBL" id="RBKS01000001">
    <property type="protein sequence ID" value="RKR73860.1"/>
    <property type="molecule type" value="Genomic_DNA"/>
</dbReference>
<dbReference type="InterPro" id="IPR041931">
    <property type="entry name" value="DNA_pol3_alpha_thumb_dom"/>
</dbReference>
<dbReference type="GO" id="GO:0006281">
    <property type="term" value="P:DNA repair"/>
    <property type="evidence" value="ECO:0007669"/>
    <property type="project" value="UniProtKB-KW"/>
</dbReference>
<dbReference type="InterPro" id="IPR016195">
    <property type="entry name" value="Pol/histidinol_Pase-like"/>
</dbReference>
<dbReference type="InterPro" id="IPR003141">
    <property type="entry name" value="Pol/His_phosphatase_N"/>
</dbReference>
<proteinExistence type="predicted"/>
<gene>
    <name evidence="11" type="ORF">C8E83_0957</name>
</gene>
<dbReference type="EC" id="2.7.7.7" evidence="1"/>
<keyword evidence="5" id="KW-0235">DNA replication</keyword>
<evidence type="ECO:0000313" key="11">
    <source>
        <dbReference type="EMBL" id="RKR73860.1"/>
    </source>
</evidence>
<feature type="domain" description="Polymerase/histidinol phosphatase N-terminal" evidence="10">
    <location>
        <begin position="4"/>
        <end position="71"/>
    </location>
</feature>
<evidence type="ECO:0000256" key="8">
    <source>
        <dbReference type="ARBA" id="ARBA00023204"/>
    </source>
</evidence>
<name>A0A495IDX9_9MICO</name>
<dbReference type="InterPro" id="IPR029460">
    <property type="entry name" value="DNAPol_HHH"/>
</dbReference>
<sequence length="1144" mass="124833">MGFTHLHVASSFSAHFGTASPLELAGQTAANGADAAAITDRDGLYGAIRHVGACRTLGIDPIVGVELGVSPDPAPSSGGTAGAVSAADTDRVVVLAHGGVAGAGWASLCRLISAAHGRATRRVAGSANSVATIGRSRIRAFLVGDDGCTGTVLLGPDSDVGRAVAAGEHSRAVALVDSWRRMLPGGVVIEVVCHLTEPGERRSLRHASRMLELADATGLPAILTNAVRYRDTDGAVTADVLDAAGHLAALGTFEPQPNAQAWLKPPTGEHGMRELAHLIASHSSLDRGAAEAMLRATEELADRCRLDPDTDLGWRKAKVPELSAIGVEGDPNQVLLRRCEAGITERFGDASMAKRQSIETRLRDELKTITGFGFAGYFLTVADVSTMMREMRVRNAARGSGAGSLVTYLLRISNVDPLEHDLLFERFLGNKRETLPDIDIDVESARRHEVYRAIFDRYGSNRVTLMSMQSTYRARGAVRDAGLALGLDDEQIDLVANNVWRFNARDFRGALAEKPELREIAELVKTNEQLDLLVDLTERLDRLPRHISMHPCGVILGDSDLLSMTPVQPSGMGLPMSQFDKHDMNDAGLLKLDVLGVRMQSSMAFALDEIERVNGSRTAVAGALPIDAPYIARSGRIELDAIPHNDEPTFEAIRTTHTLGMFQIESPGQRELIGKMQPDQYEDLIADISLFRPGPMKGNMIAPYLDTKHGFQQPDYVHPTFAPFLQDSYGVVIYHEHVLRILHATMGISLAEADEMRRQMEKRDDLEDEFRQKTRANLDEKGWPRFTEKEIDRIWGVLKGFGSFGFCKAHGAAFALPTYQTAWLKTHYPAEFLAGILTHDPGMYPKRLLLTEARRMGVPVLPLDVNASDEVFHVERVRPPRTAVARTYPGDLGIRLSLVDVQGITEHELTRIVENRPYASIADFYQRAAPSRRLLLRLAQVGALDSVAGEGRSRGDAVARVRQLIARASRPAPADTDNQLDFDVDESASVPVGTPDLSTRERVSDELDILSMEITEHVIESYRPMLDALGVTPAADLLDNWNGTRVLVAGIRIATQTPPMRSGKRVVFISLDDGSGCSDSTFFEEAQSRAGSLLFGTKLMLIQGRTRRTGEKGISLEAENAWDLKSLWRDWQAGRLSTDALADA</sequence>
<dbReference type="PANTHER" id="PTHR32294">
    <property type="entry name" value="DNA POLYMERASE III SUBUNIT ALPHA"/>
    <property type="match status" value="1"/>
</dbReference>
<dbReference type="CDD" id="cd04485">
    <property type="entry name" value="DnaE_OBF"/>
    <property type="match status" value="1"/>
</dbReference>
<dbReference type="InterPro" id="IPR004805">
    <property type="entry name" value="DnaE2/DnaE/PolC"/>
</dbReference>
<dbReference type="SMART" id="SM00481">
    <property type="entry name" value="POLIIIAc"/>
    <property type="match status" value="1"/>
</dbReference>
<evidence type="ECO:0000256" key="7">
    <source>
        <dbReference type="ARBA" id="ARBA00022932"/>
    </source>
</evidence>
<dbReference type="GO" id="GO:0008408">
    <property type="term" value="F:3'-5' exonuclease activity"/>
    <property type="evidence" value="ECO:0007669"/>
    <property type="project" value="InterPro"/>
</dbReference>
<dbReference type="InterPro" id="IPR004013">
    <property type="entry name" value="PHP_dom"/>
</dbReference>
<comment type="catalytic activity">
    <reaction evidence="9">
        <text>DNA(n) + a 2'-deoxyribonucleoside 5'-triphosphate = DNA(n+1) + diphosphate</text>
        <dbReference type="Rhea" id="RHEA:22508"/>
        <dbReference type="Rhea" id="RHEA-COMP:17339"/>
        <dbReference type="Rhea" id="RHEA-COMP:17340"/>
        <dbReference type="ChEBI" id="CHEBI:33019"/>
        <dbReference type="ChEBI" id="CHEBI:61560"/>
        <dbReference type="ChEBI" id="CHEBI:173112"/>
        <dbReference type="EC" id="2.7.7.7"/>
    </reaction>
</comment>
<dbReference type="Pfam" id="PF17657">
    <property type="entry name" value="DNA_pol3_finger"/>
    <property type="match status" value="1"/>
</dbReference>
<dbReference type="Pfam" id="PF02811">
    <property type="entry name" value="PHP"/>
    <property type="match status" value="1"/>
</dbReference>
<dbReference type="RefSeq" id="WP_121368676.1">
    <property type="nucleotide sequence ID" value="NZ_RBKS01000001.1"/>
</dbReference>
<evidence type="ECO:0000256" key="1">
    <source>
        <dbReference type="ARBA" id="ARBA00012417"/>
    </source>
</evidence>
<evidence type="ECO:0000256" key="9">
    <source>
        <dbReference type="ARBA" id="ARBA00049244"/>
    </source>
</evidence>
<dbReference type="Gene3D" id="3.20.20.140">
    <property type="entry name" value="Metal-dependent hydrolases"/>
    <property type="match status" value="1"/>
</dbReference>
<keyword evidence="3" id="KW-0808">Transferase</keyword>
<dbReference type="Proteomes" id="UP000280008">
    <property type="component" value="Unassembled WGS sequence"/>
</dbReference>
<evidence type="ECO:0000256" key="2">
    <source>
        <dbReference type="ARBA" id="ARBA00022490"/>
    </source>
</evidence>
<dbReference type="Pfam" id="PF14579">
    <property type="entry name" value="HHH_6"/>
    <property type="match status" value="1"/>
</dbReference>
<keyword evidence="4" id="KW-0548">Nucleotidyltransferase</keyword>
<dbReference type="GO" id="GO:0006260">
    <property type="term" value="P:DNA replication"/>
    <property type="evidence" value="ECO:0007669"/>
    <property type="project" value="UniProtKB-KW"/>
</dbReference>
<keyword evidence="6" id="KW-0227">DNA damage</keyword>
<dbReference type="NCBIfam" id="TIGR00594">
    <property type="entry name" value="polc"/>
    <property type="match status" value="1"/>
</dbReference>
<keyword evidence="7" id="KW-0239">DNA-directed DNA polymerase</keyword>
<dbReference type="Gene3D" id="1.10.10.1600">
    <property type="entry name" value="Bacterial DNA polymerase III alpha subunit, thumb domain"/>
    <property type="match status" value="1"/>
</dbReference>
<evidence type="ECO:0000256" key="6">
    <source>
        <dbReference type="ARBA" id="ARBA00022763"/>
    </source>
</evidence>
<protein>
    <recommendedName>
        <fullName evidence="1">DNA-directed DNA polymerase</fullName>
        <ecNumber evidence="1">2.7.7.7</ecNumber>
    </recommendedName>
</protein>
<dbReference type="SUPFAM" id="SSF89550">
    <property type="entry name" value="PHP domain-like"/>
    <property type="match status" value="1"/>
</dbReference>
<evidence type="ECO:0000259" key="10">
    <source>
        <dbReference type="SMART" id="SM00481"/>
    </source>
</evidence>
<evidence type="ECO:0000313" key="12">
    <source>
        <dbReference type="Proteomes" id="UP000280008"/>
    </source>
</evidence>
<dbReference type="Pfam" id="PF07733">
    <property type="entry name" value="DNA_pol3_alpha"/>
    <property type="match status" value="1"/>
</dbReference>
<organism evidence="11 12">
    <name type="scientific">Frondihabitans australicus</name>
    <dbReference type="NCBI Taxonomy" id="386892"/>
    <lineage>
        <taxon>Bacteria</taxon>
        <taxon>Bacillati</taxon>
        <taxon>Actinomycetota</taxon>
        <taxon>Actinomycetes</taxon>
        <taxon>Micrococcales</taxon>
        <taxon>Microbacteriaceae</taxon>
        <taxon>Frondihabitans</taxon>
    </lineage>
</organism>
<dbReference type="InterPro" id="IPR040982">
    <property type="entry name" value="DNA_pol3_finger"/>
</dbReference>
<dbReference type="Gene3D" id="1.10.150.870">
    <property type="match status" value="1"/>
</dbReference>